<feature type="transmembrane region" description="Helical" evidence="5">
    <location>
        <begin position="45"/>
        <end position="67"/>
    </location>
</feature>
<protein>
    <submittedName>
        <fullName evidence="6">DoxX family membrane protein</fullName>
    </submittedName>
</protein>
<evidence type="ECO:0000256" key="4">
    <source>
        <dbReference type="ARBA" id="ARBA00023136"/>
    </source>
</evidence>
<keyword evidence="7" id="KW-1185">Reference proteome</keyword>
<dbReference type="RefSeq" id="WP_298306140.1">
    <property type="nucleotide sequence ID" value="NZ_BAABCT010000008.1"/>
</dbReference>
<reference evidence="7" key="1">
    <citation type="journal article" date="2019" name="Int. J. Syst. Evol. Microbiol.">
        <title>The Global Catalogue of Microorganisms (GCM) 10K type strain sequencing project: providing services to taxonomists for standard genome sequencing and annotation.</title>
        <authorList>
            <consortium name="The Broad Institute Genomics Platform"/>
            <consortium name="The Broad Institute Genome Sequencing Center for Infectious Disease"/>
            <person name="Wu L."/>
            <person name="Ma J."/>
        </authorList>
    </citation>
    <scope>NUCLEOTIDE SEQUENCE [LARGE SCALE GENOMIC DNA]</scope>
    <source>
        <strain evidence="7">JCM 17069</strain>
    </source>
</reference>
<keyword evidence="2 5" id="KW-0812">Transmembrane</keyword>
<evidence type="ECO:0000256" key="1">
    <source>
        <dbReference type="ARBA" id="ARBA00004141"/>
    </source>
</evidence>
<feature type="transmembrane region" description="Helical" evidence="5">
    <location>
        <begin position="98"/>
        <end position="116"/>
    </location>
</feature>
<name>A0ABP7W0U1_9FLAO</name>
<keyword evidence="4 5" id="KW-0472">Membrane</keyword>
<organism evidence="6 7">
    <name type="scientific">Flavobacterium cheonanense</name>
    <dbReference type="NCBI Taxonomy" id="706183"/>
    <lineage>
        <taxon>Bacteria</taxon>
        <taxon>Pseudomonadati</taxon>
        <taxon>Bacteroidota</taxon>
        <taxon>Flavobacteriia</taxon>
        <taxon>Flavobacteriales</taxon>
        <taxon>Flavobacteriaceae</taxon>
        <taxon>Flavobacterium</taxon>
    </lineage>
</organism>
<evidence type="ECO:0000256" key="3">
    <source>
        <dbReference type="ARBA" id="ARBA00022989"/>
    </source>
</evidence>
<feature type="transmembrane region" description="Helical" evidence="5">
    <location>
        <begin position="7"/>
        <end position="25"/>
    </location>
</feature>
<evidence type="ECO:0000256" key="2">
    <source>
        <dbReference type="ARBA" id="ARBA00022692"/>
    </source>
</evidence>
<dbReference type="Pfam" id="PF07681">
    <property type="entry name" value="DoxX"/>
    <property type="match status" value="1"/>
</dbReference>
<evidence type="ECO:0000313" key="7">
    <source>
        <dbReference type="Proteomes" id="UP001500367"/>
    </source>
</evidence>
<evidence type="ECO:0000313" key="6">
    <source>
        <dbReference type="EMBL" id="GAA4078516.1"/>
    </source>
</evidence>
<dbReference type="Proteomes" id="UP001500367">
    <property type="component" value="Unassembled WGS sequence"/>
</dbReference>
<sequence>MRIAIIIVRLLLGGMMLFASISYFFNLGPAQPQPTGDMATLMAGFMASKYIFPVAKTIELLAGLTIISGKFLRLGIIVLLPISINIFLIHAVVTKTDLPMATAILLANVFLIYANWNSYKHLFEWK</sequence>
<proteinExistence type="predicted"/>
<gene>
    <name evidence="6" type="ORF">GCM10022389_25730</name>
</gene>
<feature type="transmembrane region" description="Helical" evidence="5">
    <location>
        <begin position="74"/>
        <end position="92"/>
    </location>
</feature>
<dbReference type="EMBL" id="BAABCT010000008">
    <property type="protein sequence ID" value="GAA4078516.1"/>
    <property type="molecule type" value="Genomic_DNA"/>
</dbReference>
<evidence type="ECO:0000256" key="5">
    <source>
        <dbReference type="SAM" id="Phobius"/>
    </source>
</evidence>
<keyword evidence="3 5" id="KW-1133">Transmembrane helix</keyword>
<comment type="subcellular location">
    <subcellularLocation>
        <location evidence="1">Membrane</location>
        <topology evidence="1">Multi-pass membrane protein</topology>
    </subcellularLocation>
</comment>
<comment type="caution">
    <text evidence="6">The sequence shown here is derived from an EMBL/GenBank/DDBJ whole genome shotgun (WGS) entry which is preliminary data.</text>
</comment>
<dbReference type="InterPro" id="IPR032808">
    <property type="entry name" value="DoxX"/>
</dbReference>
<accession>A0ABP7W0U1</accession>